<dbReference type="PROSITE" id="PS50297">
    <property type="entry name" value="ANK_REP_REGION"/>
    <property type="match status" value="1"/>
</dbReference>
<dbReference type="PANTHER" id="PTHR48051">
    <property type="match status" value="1"/>
</dbReference>
<keyword evidence="5" id="KW-1185">Reference proteome</keyword>
<protein>
    <submittedName>
        <fullName evidence="4">Leucine-rich repeat serine/threonine-protein kinase 1</fullName>
    </submittedName>
</protein>
<dbReference type="SUPFAM" id="SSF52058">
    <property type="entry name" value="L domain-like"/>
    <property type="match status" value="1"/>
</dbReference>
<evidence type="ECO:0000313" key="4">
    <source>
        <dbReference type="EMBL" id="GFN83514.1"/>
    </source>
</evidence>
<accession>A0AAV3YLY8</accession>
<dbReference type="GO" id="GO:0016301">
    <property type="term" value="F:kinase activity"/>
    <property type="evidence" value="ECO:0007669"/>
    <property type="project" value="UniProtKB-KW"/>
</dbReference>
<dbReference type="GO" id="GO:0005737">
    <property type="term" value="C:cytoplasm"/>
    <property type="evidence" value="ECO:0007669"/>
    <property type="project" value="TreeGrafter"/>
</dbReference>
<dbReference type="InterPro" id="IPR032675">
    <property type="entry name" value="LRR_dom_sf"/>
</dbReference>
<dbReference type="PROSITE" id="PS51450">
    <property type="entry name" value="LRR"/>
    <property type="match status" value="3"/>
</dbReference>
<dbReference type="Proteomes" id="UP000735302">
    <property type="component" value="Unassembled WGS sequence"/>
</dbReference>
<dbReference type="Pfam" id="PF12796">
    <property type="entry name" value="Ank_2"/>
    <property type="match status" value="1"/>
</dbReference>
<dbReference type="Gene3D" id="3.80.10.10">
    <property type="entry name" value="Ribonuclease Inhibitor"/>
    <property type="match status" value="2"/>
</dbReference>
<keyword evidence="2" id="KW-0677">Repeat</keyword>
<gene>
    <name evidence="4" type="ORF">PoB_001002000</name>
</gene>
<dbReference type="AlphaFoldDB" id="A0AAV3YLY8"/>
<dbReference type="InterPro" id="IPR050216">
    <property type="entry name" value="LRR_domain-containing"/>
</dbReference>
<proteinExistence type="predicted"/>
<dbReference type="Pfam" id="PF00560">
    <property type="entry name" value="LRR_1"/>
    <property type="match status" value="1"/>
</dbReference>
<organism evidence="4 5">
    <name type="scientific">Plakobranchus ocellatus</name>
    <dbReference type="NCBI Taxonomy" id="259542"/>
    <lineage>
        <taxon>Eukaryota</taxon>
        <taxon>Metazoa</taxon>
        <taxon>Spiralia</taxon>
        <taxon>Lophotrochozoa</taxon>
        <taxon>Mollusca</taxon>
        <taxon>Gastropoda</taxon>
        <taxon>Heterobranchia</taxon>
        <taxon>Euthyneura</taxon>
        <taxon>Panpulmonata</taxon>
        <taxon>Sacoglossa</taxon>
        <taxon>Placobranchoidea</taxon>
        <taxon>Plakobranchidae</taxon>
        <taxon>Plakobranchus</taxon>
    </lineage>
</organism>
<dbReference type="InterPro" id="IPR036770">
    <property type="entry name" value="Ankyrin_rpt-contain_sf"/>
</dbReference>
<comment type="caution">
    <text evidence="4">The sequence shown here is derived from an EMBL/GenBank/DDBJ whole genome shotgun (WGS) entry which is preliminary data.</text>
</comment>
<dbReference type="SMART" id="SM00248">
    <property type="entry name" value="ANK"/>
    <property type="match status" value="3"/>
</dbReference>
<dbReference type="SMART" id="SM00369">
    <property type="entry name" value="LRR_TYP"/>
    <property type="match status" value="4"/>
</dbReference>
<dbReference type="InterPro" id="IPR002110">
    <property type="entry name" value="Ankyrin_rpt"/>
</dbReference>
<keyword evidence="3" id="KW-0040">ANK repeat</keyword>
<dbReference type="InterPro" id="IPR003591">
    <property type="entry name" value="Leu-rich_rpt_typical-subtyp"/>
</dbReference>
<evidence type="ECO:0000256" key="2">
    <source>
        <dbReference type="ARBA" id="ARBA00022737"/>
    </source>
</evidence>
<dbReference type="SUPFAM" id="SSF48403">
    <property type="entry name" value="Ankyrin repeat"/>
    <property type="match status" value="1"/>
</dbReference>
<dbReference type="PROSITE" id="PS50088">
    <property type="entry name" value="ANK_REPEAT"/>
    <property type="match status" value="1"/>
</dbReference>
<reference evidence="4 5" key="1">
    <citation type="journal article" date="2021" name="Elife">
        <title>Chloroplast acquisition without the gene transfer in kleptoplastic sea slugs, Plakobranchus ocellatus.</title>
        <authorList>
            <person name="Maeda T."/>
            <person name="Takahashi S."/>
            <person name="Yoshida T."/>
            <person name="Shimamura S."/>
            <person name="Takaki Y."/>
            <person name="Nagai Y."/>
            <person name="Toyoda A."/>
            <person name="Suzuki Y."/>
            <person name="Arimoto A."/>
            <person name="Ishii H."/>
            <person name="Satoh N."/>
            <person name="Nishiyama T."/>
            <person name="Hasebe M."/>
            <person name="Maruyama T."/>
            <person name="Minagawa J."/>
            <person name="Obokata J."/>
            <person name="Shigenobu S."/>
        </authorList>
    </citation>
    <scope>NUCLEOTIDE SEQUENCE [LARGE SCALE GENOMIC DNA]</scope>
</reference>
<evidence type="ECO:0000256" key="3">
    <source>
        <dbReference type="PROSITE-ProRule" id="PRU00023"/>
    </source>
</evidence>
<keyword evidence="4" id="KW-0808">Transferase</keyword>
<keyword evidence="1" id="KW-0433">Leucine-rich repeat</keyword>
<feature type="repeat" description="ANK" evidence="3">
    <location>
        <begin position="73"/>
        <end position="100"/>
    </location>
</feature>
<name>A0AAV3YLY8_9GAST</name>
<dbReference type="Gene3D" id="1.25.40.20">
    <property type="entry name" value="Ankyrin repeat-containing domain"/>
    <property type="match status" value="1"/>
</dbReference>
<dbReference type="EMBL" id="BLXT01001203">
    <property type="protein sequence ID" value="GFN83514.1"/>
    <property type="molecule type" value="Genomic_DNA"/>
</dbReference>
<evidence type="ECO:0000256" key="1">
    <source>
        <dbReference type="ARBA" id="ARBA00022614"/>
    </source>
</evidence>
<sequence>MDLETQIKFALQEANENFLKDAFLFSTKKECTELKAVVQSNKWMVSRICELGFSSALEYLLQFNLIDINYRHNGWTPLQYACKAGHDDVVRHLLQWDAELKQDAWAEDSEFYLVSRYGHANICERLLIKYKDIVKDADVSYCLLYAACLGGQLPLVHKWLKPEHDVNQTVQLVSSLDQCEFCYPLFAACRGQHMDVAKFLMEHCEAILTKEISENCVDFTTQLIKELTLVPSSRGEQLFCLTKLKIECPLLQWFLPEAAVEPDASTESNEDNVTDIIILSEGNGLQELPAQILWHLTGLVQLDVSKNSFLYIEDPIRPADLAMNRLVSLDVSHCKLESISGYVFHLPCLEDLNLSHNHLTELGTVQDSWKCERLKILNVSNNSLTSLPYELQGCPHMESLTASHNKIVSLCPSWACPLSALDLSHNQLRSFLASADTFWRNTLKRIFIQHNLLDELPLTIVAIDSLRHLNASHNKIVKLPEGRSWRCRLFYLNLGNNEIGIGVRKGSLSRVMSVKNPAASATGFVGVAMSRTLCELYLGDNSLKSVPPGIEDMSNLSLLDLKNNPELKSLPCELGRLQKLLLLGLEGVTVEDKELQAHINDLNDENKRDVSAKDVIRHLEHKRRHCVPPYLFKIVVLGKERKPYELSLVQKLANHKKKPEDFGLTSYEISSGIQGKAVLWEFPDTEFSSAVLPCFLTLNSLYVLQIEITSTASQDLDVSLKKLAEKVASIQACVFRPQFLVVLMYPDSFKKADVSSVEEVLSQRQRQRQFDFSALEFLSIRSQKQSLDRLWETIENTCMNMVDAQFDKKKSLAQRKVPELFLTVWERVMSAKDEEGLMMCTMDKFLELAKCSQEQLKDCLELEYTLEEFLLQTGAILRYSDFNQDLSNCVFLKPASLFQILIKFLKSLTTPKSRLARLPIAEVKRRAEQLLPANFDYLPGFVALLEAFNIGFRIQDSSSRNVLVIPSLLQEYPPTLDLPEYPKGLKAGRLYCLPAVPTALWSHVISQLILAFNRFSQAQWKLGQRDSSDSVTLSDMNFTSGIEHHKSFKLNRRKSMKGLQLSDKNIQYWRTGTFISHNQGYMVVEEVECRDKNGHQTLGILVTVQTNGSNTLEENLRKLAVIGIIKDELEEILEMFLPKFRDPSVTELKPGTVACESVLRSAGTLLLRVQAPPSASRLTEGPKA</sequence>
<evidence type="ECO:0000313" key="5">
    <source>
        <dbReference type="Proteomes" id="UP000735302"/>
    </source>
</evidence>
<dbReference type="SMART" id="SM00364">
    <property type="entry name" value="LRR_BAC"/>
    <property type="match status" value="5"/>
</dbReference>
<dbReference type="PANTHER" id="PTHR48051:SF1">
    <property type="entry name" value="RAS SUPPRESSOR PROTEIN 1"/>
    <property type="match status" value="1"/>
</dbReference>
<dbReference type="InterPro" id="IPR001611">
    <property type="entry name" value="Leu-rich_rpt"/>
</dbReference>
<keyword evidence="4" id="KW-0418">Kinase</keyword>